<sequence>MDRLDNNPEGLLLAASFVQHAQSTLVSFVSSLLCFLSSSQSFISFTVSFVCTSLGASSCVFSSGQTCFSFFRCAAATGSQNCGQSQSREFQNVVHRVPLQGLSIK</sequence>
<organism evidence="1 2">
    <name type="scientific">Pseudomonas fluorescens</name>
    <dbReference type="NCBI Taxonomy" id="294"/>
    <lineage>
        <taxon>Bacteria</taxon>
        <taxon>Pseudomonadati</taxon>
        <taxon>Pseudomonadota</taxon>
        <taxon>Gammaproteobacteria</taxon>
        <taxon>Pseudomonadales</taxon>
        <taxon>Pseudomonadaceae</taxon>
        <taxon>Pseudomonas</taxon>
    </lineage>
</organism>
<dbReference type="EMBL" id="LJXB01000070">
    <property type="protein sequence ID" value="KPU60284.1"/>
    <property type="molecule type" value="Genomic_DNA"/>
</dbReference>
<evidence type="ECO:0000313" key="1">
    <source>
        <dbReference type="EMBL" id="KPU60284.1"/>
    </source>
</evidence>
<accession>A0A0P9BBR2</accession>
<gene>
    <name evidence="1" type="ORF">AN403_4794</name>
</gene>
<protein>
    <submittedName>
        <fullName evidence="1">Uncharacterized protein</fullName>
    </submittedName>
</protein>
<comment type="caution">
    <text evidence="1">The sequence shown here is derived from an EMBL/GenBank/DDBJ whole genome shotgun (WGS) entry which is preliminary data.</text>
</comment>
<name>A0A0P9BBR2_PSEFL</name>
<evidence type="ECO:0000313" key="2">
    <source>
        <dbReference type="Proteomes" id="UP000050349"/>
    </source>
</evidence>
<proteinExistence type="predicted"/>
<reference evidence="1 2" key="1">
    <citation type="submission" date="2015-09" db="EMBL/GenBank/DDBJ databases">
        <authorList>
            <person name="Jackson K.R."/>
            <person name="Lunt B.L."/>
            <person name="Fisher J.N.B."/>
            <person name="Gardner A.V."/>
            <person name="Bailey M.E."/>
            <person name="Deus L.M."/>
            <person name="Earl A.S."/>
            <person name="Gibby P.D."/>
            <person name="Hartmann K.A."/>
            <person name="Liu J.E."/>
            <person name="Manci A.M."/>
            <person name="Nielsen D.A."/>
            <person name="Solomon M.B."/>
            <person name="Breakwell D.P."/>
            <person name="Burnett S.H."/>
            <person name="Grose J.H."/>
        </authorList>
    </citation>
    <scope>NUCLEOTIDE SEQUENCE [LARGE SCALE GENOMIC DNA]</scope>
    <source>
        <strain evidence="1 2">S613</strain>
    </source>
</reference>
<dbReference type="AlphaFoldDB" id="A0A0P9BBR2"/>
<dbReference type="Proteomes" id="UP000050349">
    <property type="component" value="Unassembled WGS sequence"/>
</dbReference>